<evidence type="ECO:0000256" key="2">
    <source>
        <dbReference type="ARBA" id="ARBA00023239"/>
    </source>
</evidence>
<comment type="caution">
    <text evidence="4">The sequence shown here is derived from an EMBL/GenBank/DDBJ whole genome shotgun (WGS) entry which is preliminary data.</text>
</comment>
<dbReference type="GO" id="GO:0016829">
    <property type="term" value="F:lyase activity"/>
    <property type="evidence" value="ECO:0007669"/>
    <property type="project" value="UniProtKB-KW"/>
</dbReference>
<dbReference type="CDD" id="cd16338">
    <property type="entry name" value="CpcT"/>
    <property type="match status" value="1"/>
</dbReference>
<proteinExistence type="inferred from homology"/>
<evidence type="ECO:0000313" key="4">
    <source>
        <dbReference type="EMBL" id="CCQ56386.1"/>
    </source>
</evidence>
<reference evidence="4 5" key="2">
    <citation type="submission" date="2013-09" db="EMBL/GenBank/DDBJ databases">
        <title>Whole genome comparison of six Crocosphaera watsonii strains with differing phenotypes.</title>
        <authorList>
            <person name="Bench S.R."/>
            <person name="Heller P."/>
            <person name="Frank I."/>
            <person name="Arciniega M."/>
            <person name="Shilova I.N."/>
            <person name="Zehr J.P."/>
        </authorList>
    </citation>
    <scope>NUCLEOTIDE SEQUENCE [LARGE SCALE GENOMIC DNA]</scope>
    <source>
        <strain evidence="4 5">WH 0005</strain>
    </source>
</reference>
<dbReference type="HAMAP" id="MF_01460">
    <property type="entry name" value="Chrphore_lyase_CpxT"/>
    <property type="match status" value="1"/>
</dbReference>
<reference evidence="4 5" key="1">
    <citation type="submission" date="2013-01" db="EMBL/GenBank/DDBJ databases">
        <authorList>
            <person name="Bench S."/>
        </authorList>
    </citation>
    <scope>NUCLEOTIDE SEQUENCE [LARGE SCALE GENOMIC DNA]</scope>
    <source>
        <strain evidence="4 5">WH 0005</strain>
    </source>
</reference>
<dbReference type="PANTHER" id="PTHR35137">
    <property type="entry name" value="CHROMOPHORE LYASE CRL, CHLOROPLASTIC"/>
    <property type="match status" value="1"/>
</dbReference>
<organism evidence="4 5">
    <name type="scientific">Crocosphaera watsonii WH 0005</name>
    <dbReference type="NCBI Taxonomy" id="423472"/>
    <lineage>
        <taxon>Bacteria</taxon>
        <taxon>Bacillati</taxon>
        <taxon>Cyanobacteriota</taxon>
        <taxon>Cyanophyceae</taxon>
        <taxon>Oscillatoriophycideae</taxon>
        <taxon>Chroococcales</taxon>
        <taxon>Aphanothecaceae</taxon>
        <taxon>Crocosphaera</taxon>
    </lineage>
</organism>
<dbReference type="Gene3D" id="2.40.128.590">
    <property type="entry name" value="CpcT/CpeT domain"/>
    <property type="match status" value="1"/>
</dbReference>
<dbReference type="GO" id="GO:0017006">
    <property type="term" value="P:protein-tetrapyrrole linkage"/>
    <property type="evidence" value="ECO:0007669"/>
    <property type="project" value="UniProtKB-UniRule"/>
</dbReference>
<evidence type="ECO:0000313" key="5">
    <source>
        <dbReference type="Proteomes" id="UP000017981"/>
    </source>
</evidence>
<gene>
    <name evidence="3" type="primary">cpcT</name>
    <name evidence="4" type="ORF">CWATWH0005_70</name>
</gene>
<dbReference type="InterPro" id="IPR010404">
    <property type="entry name" value="CpcT/CpeT"/>
</dbReference>
<evidence type="ECO:0000256" key="3">
    <source>
        <dbReference type="HAMAP-Rule" id="MF_01460"/>
    </source>
</evidence>
<dbReference type="EC" id="4.-.-.-" evidence="3"/>
<dbReference type="InterPro" id="IPR038672">
    <property type="entry name" value="CpcT/CpeT_sf"/>
</dbReference>
<protein>
    <recommendedName>
        <fullName evidence="3">Chromophore lyase CpcT/CpeT</fullName>
        <ecNumber evidence="3">4.-.-.-</ecNumber>
    </recommendedName>
</protein>
<dbReference type="Proteomes" id="UP000017981">
    <property type="component" value="Unassembled WGS sequence"/>
</dbReference>
<sequence length="225" mass="25999">MTNLLALIESMSMLGVSWLSDKREENMNDAMILASWLAGEFSSFKQTLDNPRIHPHIRIFFRPLPFEFFEGIGFYSEQVYDYDPWHPHHQNVHRIFAQGDNVFVENYALKDKDLYTGSGSDLEILKTITPESIELRNGCAIIFQREGDKFVGQVEPGNKCLIPRKDGRMTYLKSEVEVTENIWISRDTGFDVDTDEKVWGSTTGLLKFEKVQNFAHELPKNCQIK</sequence>
<evidence type="ECO:0000256" key="1">
    <source>
        <dbReference type="ARBA" id="ARBA00008206"/>
    </source>
</evidence>
<keyword evidence="2 3" id="KW-0456">Lyase</keyword>
<dbReference type="EMBL" id="CAQL01000620">
    <property type="protein sequence ID" value="CCQ56386.1"/>
    <property type="molecule type" value="Genomic_DNA"/>
</dbReference>
<dbReference type="AlphaFoldDB" id="T2IS54"/>
<comment type="similarity">
    <text evidence="1 3">Belongs to the CpcT/CpeT biliprotein lyase family.</text>
</comment>
<comment type="function">
    <text evidence="3">Covalently attaches a chromophore to Cys residue(s) of phycobiliproteins.</text>
</comment>
<accession>T2IS54</accession>
<name>T2IS54_CROWT</name>
<dbReference type="PANTHER" id="PTHR35137:SF1">
    <property type="entry name" value="CHROMOPHORE LYASE CRL, CHLOROPLASTIC"/>
    <property type="match status" value="1"/>
</dbReference>
<dbReference type="Pfam" id="PF06206">
    <property type="entry name" value="CpeT"/>
    <property type="match status" value="1"/>
</dbReference>